<evidence type="ECO:0000256" key="1">
    <source>
        <dbReference type="SAM" id="Phobius"/>
    </source>
</evidence>
<protein>
    <submittedName>
        <fullName evidence="2">Uncharacterized protein</fullName>
    </submittedName>
</protein>
<dbReference type="EMBL" id="LSDB01000005">
    <property type="protein sequence ID" value="KXB58827.1"/>
    <property type="molecule type" value="Genomic_DNA"/>
</dbReference>
<gene>
    <name evidence="2" type="ORF">HMPREF1871_00219</name>
</gene>
<keyword evidence="1" id="KW-0472">Membrane</keyword>
<keyword evidence="1" id="KW-0812">Transmembrane</keyword>
<name>A0ABR5TN69_9BACL</name>
<feature type="transmembrane region" description="Helical" evidence="1">
    <location>
        <begin position="45"/>
        <end position="64"/>
    </location>
</feature>
<organism evidence="2 3">
    <name type="scientific">Gemelliphila asaccharolytica</name>
    <dbReference type="NCBI Taxonomy" id="502393"/>
    <lineage>
        <taxon>Bacteria</taxon>
        <taxon>Bacillati</taxon>
        <taxon>Bacillota</taxon>
        <taxon>Bacilli</taxon>
        <taxon>Bacillales</taxon>
        <taxon>Gemellaceae</taxon>
        <taxon>Gemelliphila</taxon>
    </lineage>
</organism>
<evidence type="ECO:0000313" key="3">
    <source>
        <dbReference type="Proteomes" id="UP000070467"/>
    </source>
</evidence>
<comment type="caution">
    <text evidence="2">The sequence shown here is derived from an EMBL/GenBank/DDBJ whole genome shotgun (WGS) entry which is preliminary data.</text>
</comment>
<proteinExistence type="predicted"/>
<accession>A0ABR5TN69</accession>
<feature type="transmembrane region" description="Helical" evidence="1">
    <location>
        <begin position="112"/>
        <end position="133"/>
    </location>
</feature>
<feature type="transmembrane region" description="Helical" evidence="1">
    <location>
        <begin position="14"/>
        <end position="39"/>
    </location>
</feature>
<sequence length="143" mass="17057">MEVRKMFKVKPKTLLIIAGTFWIIAGLNVVRIGIISFFQINKKNYLLFISSIIFFLFEIMFFKIKKKHIKRILKYKNNTYFWNFFDLKSYIIMIFMISLGIILRILNVFPVFFVAFFYTGLGLALTLEGIMFIKNYFSNINNI</sequence>
<feature type="transmembrane region" description="Helical" evidence="1">
    <location>
        <begin position="85"/>
        <end position="106"/>
    </location>
</feature>
<keyword evidence="1" id="KW-1133">Transmembrane helix</keyword>
<evidence type="ECO:0000313" key="2">
    <source>
        <dbReference type="EMBL" id="KXB58827.1"/>
    </source>
</evidence>
<dbReference type="Proteomes" id="UP000070467">
    <property type="component" value="Unassembled WGS sequence"/>
</dbReference>
<reference evidence="2 3" key="1">
    <citation type="submission" date="2016-01" db="EMBL/GenBank/DDBJ databases">
        <authorList>
            <person name="Mitreva M."/>
            <person name="Pepin K.H."/>
            <person name="Mihindukulasuriya K.A."/>
            <person name="Fulton R."/>
            <person name="Fronick C."/>
            <person name="O'Laughlin M."/>
            <person name="Miner T."/>
            <person name="Herter B."/>
            <person name="Rosa B.A."/>
            <person name="Cordes M."/>
            <person name="Tomlinson C."/>
            <person name="Wollam A."/>
            <person name="Palsikar V.B."/>
            <person name="Mardis E.R."/>
            <person name="Wilson R.K."/>
        </authorList>
    </citation>
    <scope>NUCLEOTIDE SEQUENCE [LARGE SCALE GENOMIC DNA]</scope>
    <source>
        <strain evidence="2 3">KA00071</strain>
    </source>
</reference>
<keyword evidence="3" id="KW-1185">Reference proteome</keyword>